<proteinExistence type="inferred from homology"/>
<dbReference type="InterPro" id="IPR018258">
    <property type="entry name" value="Ribosomal_bL21_CS"/>
</dbReference>
<protein>
    <submittedName>
        <fullName evidence="6">50S ribosomal protein chloroplastic-like</fullName>
    </submittedName>
</protein>
<accession>A0A2K3PG27</accession>
<dbReference type="GO" id="GO:0005840">
    <property type="term" value="C:ribosome"/>
    <property type="evidence" value="ECO:0007669"/>
    <property type="project" value="UniProtKB-KW"/>
</dbReference>
<dbReference type="GO" id="GO:0005737">
    <property type="term" value="C:cytoplasm"/>
    <property type="evidence" value="ECO:0007669"/>
    <property type="project" value="UniProtKB-ARBA"/>
</dbReference>
<gene>
    <name evidence="6" type="ORF">L195_g010924</name>
</gene>
<dbReference type="GO" id="GO:0019843">
    <property type="term" value="F:rRNA binding"/>
    <property type="evidence" value="ECO:0007669"/>
    <property type="project" value="UniProtKB-KW"/>
</dbReference>
<evidence type="ECO:0000256" key="1">
    <source>
        <dbReference type="ARBA" id="ARBA00008563"/>
    </source>
</evidence>
<dbReference type="InterPro" id="IPR028909">
    <property type="entry name" value="bL21-like"/>
</dbReference>
<dbReference type="GO" id="GO:1990904">
    <property type="term" value="C:ribonucleoprotein complex"/>
    <property type="evidence" value="ECO:0007669"/>
    <property type="project" value="UniProtKB-KW"/>
</dbReference>
<evidence type="ECO:0000256" key="2">
    <source>
        <dbReference type="ARBA" id="ARBA00022730"/>
    </source>
</evidence>
<comment type="similarity">
    <text evidence="1">Belongs to the bacterial ribosomal protein bL21 family.</text>
</comment>
<dbReference type="InterPro" id="IPR036164">
    <property type="entry name" value="bL21-like_sf"/>
</dbReference>
<dbReference type="Proteomes" id="UP000236291">
    <property type="component" value="Unassembled WGS sequence"/>
</dbReference>
<dbReference type="InterPro" id="IPR001787">
    <property type="entry name" value="Ribosomal_bL21"/>
</dbReference>
<dbReference type="PANTHER" id="PTHR21349">
    <property type="entry name" value="50S RIBOSOMAL PROTEIN L21"/>
    <property type="match status" value="1"/>
</dbReference>
<keyword evidence="3" id="KW-0694">RNA-binding</keyword>
<dbReference type="HAMAP" id="MF_01363">
    <property type="entry name" value="Ribosomal_bL21"/>
    <property type="match status" value="1"/>
</dbReference>
<keyword evidence="2" id="KW-0699">rRNA-binding</keyword>
<dbReference type="Pfam" id="PF00829">
    <property type="entry name" value="Ribosomal_L21p"/>
    <property type="match status" value="1"/>
</dbReference>
<dbReference type="GO" id="GO:0003735">
    <property type="term" value="F:structural constituent of ribosome"/>
    <property type="evidence" value="ECO:0007669"/>
    <property type="project" value="InterPro"/>
</dbReference>
<evidence type="ECO:0000313" key="6">
    <source>
        <dbReference type="EMBL" id="PNY14248.1"/>
    </source>
</evidence>
<reference evidence="6 7" key="1">
    <citation type="journal article" date="2014" name="Am. J. Bot.">
        <title>Genome assembly and annotation for red clover (Trifolium pratense; Fabaceae).</title>
        <authorList>
            <person name="Istvanek J."/>
            <person name="Jaros M."/>
            <person name="Krenek A."/>
            <person name="Repkova J."/>
        </authorList>
    </citation>
    <scope>NUCLEOTIDE SEQUENCE [LARGE SCALE GENOMIC DNA]</scope>
    <source>
        <strain evidence="7">cv. Tatra</strain>
        <tissue evidence="6">Young leaves</tissue>
    </source>
</reference>
<name>A0A2K3PG27_TRIPR</name>
<dbReference type="PANTHER" id="PTHR21349:SF8">
    <property type="entry name" value="LARGE RIBOSOMAL SUBUNIT PROTEIN BL21C"/>
    <property type="match status" value="1"/>
</dbReference>
<sequence length="226" mass="25322">MASATATLSTLCSSFSTHCSISQTSTKSHFSISQPFSSRLPSQSYNLSFQSTFSQRLPLFPIPKSTESAVAEVESESQVSLAQPESESTEIGESRPWEKGLFAVVMIGGRQYIVHPGRWLVVQRLKGANVNDKIALHKVLLVGTDTSCYIGQPIVTNAVVYATVEEQGLDKKVIVFKYKRKKHYRRMIGHRQPNTRIRINSIMGYENYPKVTMDDIKKQQESQESS</sequence>
<evidence type="ECO:0000256" key="5">
    <source>
        <dbReference type="ARBA" id="ARBA00023274"/>
    </source>
</evidence>
<evidence type="ECO:0000313" key="7">
    <source>
        <dbReference type="Proteomes" id="UP000236291"/>
    </source>
</evidence>
<keyword evidence="4 6" id="KW-0689">Ribosomal protein</keyword>
<dbReference type="STRING" id="57577.A0A2K3PG27"/>
<dbReference type="PROSITE" id="PS01169">
    <property type="entry name" value="RIBOSOMAL_L21"/>
    <property type="match status" value="1"/>
</dbReference>
<dbReference type="GO" id="GO:0006412">
    <property type="term" value="P:translation"/>
    <property type="evidence" value="ECO:0007669"/>
    <property type="project" value="InterPro"/>
</dbReference>
<evidence type="ECO:0000256" key="4">
    <source>
        <dbReference type="ARBA" id="ARBA00022980"/>
    </source>
</evidence>
<comment type="caution">
    <text evidence="6">The sequence shown here is derived from an EMBL/GenBank/DDBJ whole genome shotgun (WGS) entry which is preliminary data.</text>
</comment>
<organism evidence="6 7">
    <name type="scientific">Trifolium pratense</name>
    <name type="common">Red clover</name>
    <dbReference type="NCBI Taxonomy" id="57577"/>
    <lineage>
        <taxon>Eukaryota</taxon>
        <taxon>Viridiplantae</taxon>
        <taxon>Streptophyta</taxon>
        <taxon>Embryophyta</taxon>
        <taxon>Tracheophyta</taxon>
        <taxon>Spermatophyta</taxon>
        <taxon>Magnoliopsida</taxon>
        <taxon>eudicotyledons</taxon>
        <taxon>Gunneridae</taxon>
        <taxon>Pentapetalae</taxon>
        <taxon>rosids</taxon>
        <taxon>fabids</taxon>
        <taxon>Fabales</taxon>
        <taxon>Fabaceae</taxon>
        <taxon>Papilionoideae</taxon>
        <taxon>50 kb inversion clade</taxon>
        <taxon>NPAAA clade</taxon>
        <taxon>Hologalegina</taxon>
        <taxon>IRL clade</taxon>
        <taxon>Trifolieae</taxon>
        <taxon>Trifolium</taxon>
    </lineage>
</organism>
<reference evidence="6 7" key="2">
    <citation type="journal article" date="2017" name="Front. Plant Sci.">
        <title>Gene Classification and Mining of Molecular Markers Useful in Red Clover (Trifolium pratense) Breeding.</title>
        <authorList>
            <person name="Istvanek J."/>
            <person name="Dluhosova J."/>
            <person name="Dluhos P."/>
            <person name="Patkova L."/>
            <person name="Nedelnik J."/>
            <person name="Repkova J."/>
        </authorList>
    </citation>
    <scope>NUCLEOTIDE SEQUENCE [LARGE SCALE GENOMIC DNA]</scope>
    <source>
        <strain evidence="7">cv. Tatra</strain>
        <tissue evidence="6">Young leaves</tissue>
    </source>
</reference>
<keyword evidence="5" id="KW-0687">Ribonucleoprotein</keyword>
<dbReference type="NCBIfam" id="TIGR00061">
    <property type="entry name" value="L21"/>
    <property type="match status" value="1"/>
</dbReference>
<dbReference type="EMBL" id="ASHM01006703">
    <property type="protein sequence ID" value="PNY14248.1"/>
    <property type="molecule type" value="Genomic_DNA"/>
</dbReference>
<dbReference type="AlphaFoldDB" id="A0A2K3PG27"/>
<dbReference type="SUPFAM" id="SSF141091">
    <property type="entry name" value="L21p-like"/>
    <property type="match status" value="1"/>
</dbReference>
<evidence type="ECO:0000256" key="3">
    <source>
        <dbReference type="ARBA" id="ARBA00022884"/>
    </source>
</evidence>